<evidence type="ECO:0000256" key="4">
    <source>
        <dbReference type="ARBA" id="ARBA00022970"/>
    </source>
</evidence>
<evidence type="ECO:0000256" key="8">
    <source>
        <dbReference type="SAM" id="Phobius"/>
    </source>
</evidence>
<feature type="transmembrane region" description="Helical" evidence="8">
    <location>
        <begin position="80"/>
        <end position="100"/>
    </location>
</feature>
<dbReference type="Gene3D" id="1.20.1740.10">
    <property type="entry name" value="Amino acid/polyamine transporter I"/>
    <property type="match status" value="1"/>
</dbReference>
<dbReference type="InterPro" id="IPR004840">
    <property type="entry name" value="Amino_acid_permease_CS"/>
</dbReference>
<feature type="transmembrane region" description="Helical" evidence="8">
    <location>
        <begin position="487"/>
        <end position="506"/>
    </location>
</feature>
<dbReference type="FunFam" id="1.20.1740.10:FF:000006">
    <property type="entry name" value="General amino acid permease"/>
    <property type="match status" value="1"/>
</dbReference>
<dbReference type="OMA" id="FWSVMVN"/>
<evidence type="ECO:0000256" key="7">
    <source>
        <dbReference type="SAM" id="MobiDB-lite"/>
    </source>
</evidence>
<dbReference type="GO" id="GO:0015171">
    <property type="term" value="F:amino acid transmembrane transporter activity"/>
    <property type="evidence" value="ECO:0007669"/>
    <property type="project" value="TreeGrafter"/>
</dbReference>
<gene>
    <name evidence="10" type="ORF">RHOBADRAFT_40232</name>
</gene>
<reference evidence="10 11" key="1">
    <citation type="journal article" date="2015" name="Front. Microbiol.">
        <title>Genome sequence of the plant growth promoting endophytic yeast Rhodotorula graminis WP1.</title>
        <authorList>
            <person name="Firrincieli A."/>
            <person name="Otillar R."/>
            <person name="Salamov A."/>
            <person name="Schmutz J."/>
            <person name="Khan Z."/>
            <person name="Redman R.S."/>
            <person name="Fleck N.D."/>
            <person name="Lindquist E."/>
            <person name="Grigoriev I.V."/>
            <person name="Doty S.L."/>
        </authorList>
    </citation>
    <scope>NUCLEOTIDE SEQUENCE [LARGE SCALE GENOMIC DNA]</scope>
    <source>
        <strain evidence="10 11">WP1</strain>
    </source>
</reference>
<dbReference type="AlphaFoldDB" id="A0A0P9F7J3"/>
<dbReference type="STRING" id="578459.A0A0P9F7J3"/>
<organism evidence="10 11">
    <name type="scientific">Rhodotorula graminis (strain WP1)</name>
    <dbReference type="NCBI Taxonomy" id="578459"/>
    <lineage>
        <taxon>Eukaryota</taxon>
        <taxon>Fungi</taxon>
        <taxon>Dikarya</taxon>
        <taxon>Basidiomycota</taxon>
        <taxon>Pucciniomycotina</taxon>
        <taxon>Microbotryomycetes</taxon>
        <taxon>Sporidiobolales</taxon>
        <taxon>Sporidiobolaceae</taxon>
        <taxon>Rhodotorula</taxon>
    </lineage>
</organism>
<proteinExistence type="predicted"/>
<evidence type="ECO:0000256" key="1">
    <source>
        <dbReference type="ARBA" id="ARBA00004141"/>
    </source>
</evidence>
<evidence type="ECO:0000259" key="9">
    <source>
        <dbReference type="Pfam" id="PF00324"/>
    </source>
</evidence>
<feature type="region of interest" description="Disordered" evidence="7">
    <location>
        <begin position="1"/>
        <end position="32"/>
    </location>
</feature>
<dbReference type="InterPro" id="IPR050524">
    <property type="entry name" value="APC_YAT"/>
</dbReference>
<protein>
    <recommendedName>
        <fullName evidence="9">Amino acid permease/ SLC12A domain-containing protein</fullName>
    </recommendedName>
</protein>
<dbReference type="Pfam" id="PF00324">
    <property type="entry name" value="AA_permease"/>
    <property type="match status" value="1"/>
</dbReference>
<dbReference type="GeneID" id="28974144"/>
<feature type="transmembrane region" description="Helical" evidence="8">
    <location>
        <begin position="240"/>
        <end position="261"/>
    </location>
</feature>
<dbReference type="OrthoDB" id="10062876at2759"/>
<dbReference type="PANTHER" id="PTHR43341">
    <property type="entry name" value="AMINO ACID PERMEASE"/>
    <property type="match status" value="1"/>
</dbReference>
<evidence type="ECO:0000313" key="11">
    <source>
        <dbReference type="Proteomes" id="UP000053890"/>
    </source>
</evidence>
<comment type="subcellular location">
    <subcellularLocation>
        <location evidence="1">Membrane</location>
        <topology evidence="1">Multi-pass membrane protein</topology>
    </subcellularLocation>
</comment>
<feature type="transmembrane region" description="Helical" evidence="8">
    <location>
        <begin position="409"/>
        <end position="430"/>
    </location>
</feature>
<dbReference type="PIRSF" id="PIRSF006060">
    <property type="entry name" value="AA_transporter"/>
    <property type="match status" value="1"/>
</dbReference>
<feature type="transmembrane region" description="Helical" evidence="8">
    <location>
        <begin position="120"/>
        <end position="139"/>
    </location>
</feature>
<evidence type="ECO:0000256" key="6">
    <source>
        <dbReference type="ARBA" id="ARBA00023136"/>
    </source>
</evidence>
<sequence length="553" mass="60301">MLDKEIDSEKGFNGGSSVNERQSPGPAAAYDGQIDEGIDKNEDLHRGLKARQISMIAIGGSIGTGLVIGSGSALTRGGPVGLLLAYVIMGFCAFATMMSLGEMATYLPSKKGFGGYASRFVDPALGVAVGWCYLAKYLVVTPNNVVAGSLVITYWTSTVPTGAWIAIFIVLIVILNLLGIKLFGEIEFWASFLKIVVLTGLILLGLIIDLGGVPGVGRIGFRNWRDQPFSHYIFQNDTGVFLGVWSCMTSALFAYMGIELVGVTFGEAKNPRKTVPATIRRTFARILIFYIGSVFVVGLILKATDPGLIAVTKKKTSAAASPFVLAIERAEIRVLPDIINGAILLFVLSAANSDLYIGTRTLYALAAQGQAPRFFMRVNRFGTPYYATAFCSIICCIAFMAVGPGSYQVFSYFTATVTLLGALTWMGILYSHISFMNALKAQGISRDTLPWKAPCQPYAAYIAFGITAVVTFFKGESALVFNYKTLITNYVAIPFWLALFFGWKFVYKTKRIPAAEVDLVTGRREFDQDEALWEEKEALKGKLPWWKRAWEGA</sequence>
<dbReference type="PROSITE" id="PS00218">
    <property type="entry name" value="AMINO_ACID_PERMEASE_1"/>
    <property type="match status" value="1"/>
</dbReference>
<keyword evidence="6 8" id="KW-0472">Membrane</keyword>
<keyword evidence="3 8" id="KW-0812">Transmembrane</keyword>
<dbReference type="PANTHER" id="PTHR43341:SF9">
    <property type="entry name" value="DICARBOXYLIC AMINO ACID PERMEASE"/>
    <property type="match status" value="1"/>
</dbReference>
<feature type="transmembrane region" description="Helical" evidence="8">
    <location>
        <begin position="282"/>
        <end position="301"/>
    </location>
</feature>
<dbReference type="RefSeq" id="XP_018267695.1">
    <property type="nucleotide sequence ID" value="XM_018413695.1"/>
</dbReference>
<accession>A0A0P9F7J3</accession>
<dbReference type="EMBL" id="KQ474092">
    <property type="protein sequence ID" value="KPV71646.1"/>
    <property type="molecule type" value="Genomic_DNA"/>
</dbReference>
<feature type="compositionally biased region" description="Basic and acidic residues" evidence="7">
    <location>
        <begin position="1"/>
        <end position="10"/>
    </location>
</feature>
<keyword evidence="5 8" id="KW-1133">Transmembrane helix</keyword>
<feature type="transmembrane region" description="Helical" evidence="8">
    <location>
        <begin position="195"/>
        <end position="220"/>
    </location>
</feature>
<evidence type="ECO:0000256" key="2">
    <source>
        <dbReference type="ARBA" id="ARBA00022448"/>
    </source>
</evidence>
<feature type="transmembrane region" description="Helical" evidence="8">
    <location>
        <begin position="53"/>
        <end position="74"/>
    </location>
</feature>
<feature type="domain" description="Amino acid permease/ SLC12A" evidence="9">
    <location>
        <begin position="53"/>
        <end position="511"/>
    </location>
</feature>
<dbReference type="InterPro" id="IPR004841">
    <property type="entry name" value="AA-permease/SLC12A_dom"/>
</dbReference>
<dbReference type="Proteomes" id="UP000053890">
    <property type="component" value="Unassembled WGS sequence"/>
</dbReference>
<feature type="transmembrane region" description="Helical" evidence="8">
    <location>
        <begin position="159"/>
        <end position="183"/>
    </location>
</feature>
<feature type="transmembrane region" description="Helical" evidence="8">
    <location>
        <begin position="458"/>
        <end position="475"/>
    </location>
</feature>
<feature type="transmembrane region" description="Helical" evidence="8">
    <location>
        <begin position="384"/>
        <end position="403"/>
    </location>
</feature>
<evidence type="ECO:0000313" key="10">
    <source>
        <dbReference type="EMBL" id="KPV71646.1"/>
    </source>
</evidence>
<evidence type="ECO:0000256" key="3">
    <source>
        <dbReference type="ARBA" id="ARBA00022692"/>
    </source>
</evidence>
<keyword evidence="2" id="KW-0813">Transport</keyword>
<dbReference type="GO" id="GO:0016020">
    <property type="term" value="C:membrane"/>
    <property type="evidence" value="ECO:0007669"/>
    <property type="project" value="UniProtKB-SubCell"/>
</dbReference>
<keyword evidence="11" id="KW-1185">Reference proteome</keyword>
<evidence type="ECO:0000256" key="5">
    <source>
        <dbReference type="ARBA" id="ARBA00022989"/>
    </source>
</evidence>
<name>A0A0P9F7J3_RHOGW</name>
<keyword evidence="4" id="KW-0029">Amino-acid transport</keyword>